<evidence type="ECO:0000313" key="1">
    <source>
        <dbReference type="EMBL" id="QXJ28746.1"/>
    </source>
</evidence>
<dbReference type="EMBL" id="CP077717">
    <property type="protein sequence ID" value="QXJ28746.1"/>
    <property type="molecule type" value="Genomic_DNA"/>
</dbReference>
<evidence type="ECO:0008006" key="3">
    <source>
        <dbReference type="Google" id="ProtNLM"/>
    </source>
</evidence>
<dbReference type="RefSeq" id="WP_218265809.1">
    <property type="nucleotide sequence ID" value="NZ_CP077717.1"/>
</dbReference>
<dbReference type="AlphaFoldDB" id="A0A8F5BNY0"/>
<organism evidence="1 2">
    <name type="scientific">Saccharolobus shibatae (strain ATCC 51178 / DSM 5389 / JCM 8931 / NBRC 15437 / B12)</name>
    <name type="common">Sulfolobus shibatae</name>
    <dbReference type="NCBI Taxonomy" id="523848"/>
    <lineage>
        <taxon>Archaea</taxon>
        <taxon>Thermoproteota</taxon>
        <taxon>Thermoprotei</taxon>
        <taxon>Sulfolobales</taxon>
        <taxon>Sulfolobaceae</taxon>
        <taxon>Saccharolobus</taxon>
    </lineage>
</organism>
<accession>A0A8F5BNY0</accession>
<dbReference type="KEGG" id="sshi:J5U23_01615"/>
<protein>
    <recommendedName>
        <fullName evidence="3">Protein kinase domain-containing protein</fullName>
    </recommendedName>
</protein>
<gene>
    <name evidence="1" type="ORF">J5U23_01615</name>
</gene>
<sequence>MNQAFDEYAYGKGNYVKTLDEAYNMHKQFYSSFSARDISSNNELSRLILEMVNPDPYKRPSAEYIEKNMSNI</sequence>
<evidence type="ECO:0000313" key="2">
    <source>
        <dbReference type="Proteomes" id="UP000694018"/>
    </source>
</evidence>
<reference evidence="1" key="1">
    <citation type="journal article" date="2021" name="Environ. Microbiol.">
        <title>New insights into the diversity and evolution of the archaeal mobilome from three complete genomes of Saccharolobus shibatae.</title>
        <authorList>
            <person name="Medvedeva S."/>
            <person name="Brandt D."/>
            <person name="Cvirkaite-Krupovic V."/>
            <person name="Liu Y."/>
            <person name="Severinov K."/>
            <person name="Ishino S."/>
            <person name="Ishino Y."/>
            <person name="Prangishvili D."/>
            <person name="Kalinowski J."/>
            <person name="Krupovic M."/>
        </authorList>
    </citation>
    <scope>NUCLEOTIDE SEQUENCE</scope>
    <source>
        <strain evidence="1">B12</strain>
    </source>
</reference>
<name>A0A8F5BNY0_SACSH</name>
<proteinExistence type="predicted"/>
<dbReference type="GeneID" id="65563176"/>
<dbReference type="Proteomes" id="UP000694018">
    <property type="component" value="Chromosome"/>
</dbReference>